<keyword evidence="4" id="KW-0539">Nucleus</keyword>
<keyword evidence="1" id="KW-0479">Metal-binding</keyword>
<dbReference type="GO" id="GO:0046540">
    <property type="term" value="C:U4/U6 x U5 tri-snRNP complex"/>
    <property type="evidence" value="ECO:0007669"/>
    <property type="project" value="TreeGrafter"/>
</dbReference>
<accession>A0A8H4VA69</accession>
<dbReference type="InterPro" id="IPR040107">
    <property type="entry name" value="Snu23"/>
</dbReference>
<feature type="compositionally biased region" description="Basic and acidic residues" evidence="6">
    <location>
        <begin position="177"/>
        <end position="216"/>
    </location>
</feature>
<keyword evidence="2" id="KW-0863">Zinc-finger</keyword>
<sequence length="238" mass="27359">MADSKNKSAYGAPAGDTDFRKNWDLDEYAAKGKEREALEKKEAKARYEAKLAGKKYYKPLTGDETYTTARRHVMDLSAQVGKTQLVPAGAGVGKRGRGAGFYCEACDLTFKDNKQFVEHLNTMQHLANTGQTAEVKRATVDEVHERIDYYIRRREELEREQATSLHERLRLREEDMAREAGEKRQRRRAEVDRRREQKEHEAKVKTEYGEDVRVEGEHDEDDMMAQMGFTGFGSSKQT</sequence>
<dbReference type="InterPro" id="IPR036236">
    <property type="entry name" value="Znf_C2H2_sf"/>
</dbReference>
<dbReference type="GO" id="GO:0008270">
    <property type="term" value="F:zinc ion binding"/>
    <property type="evidence" value="ECO:0007669"/>
    <property type="project" value="UniProtKB-KW"/>
</dbReference>
<reference evidence="8 9" key="1">
    <citation type="journal article" date="2020" name="Genome Biol. Evol.">
        <title>A new high-quality draft genome assembly of the Chinese cordyceps Ophiocordyceps sinensis.</title>
        <authorList>
            <person name="Shu R."/>
            <person name="Zhang J."/>
            <person name="Meng Q."/>
            <person name="Zhang H."/>
            <person name="Zhou G."/>
            <person name="Li M."/>
            <person name="Wu P."/>
            <person name="Zhao Y."/>
            <person name="Chen C."/>
            <person name="Qin Q."/>
        </authorList>
    </citation>
    <scope>NUCLEOTIDE SEQUENCE [LARGE SCALE GENOMIC DNA]</scope>
    <source>
        <strain evidence="8 9">IOZ07</strain>
    </source>
</reference>
<feature type="domain" description="C2H2-type" evidence="7">
    <location>
        <begin position="103"/>
        <end position="125"/>
    </location>
</feature>
<dbReference type="AlphaFoldDB" id="A0A8H4VA69"/>
<evidence type="ECO:0000256" key="3">
    <source>
        <dbReference type="ARBA" id="ARBA00022833"/>
    </source>
</evidence>
<dbReference type="GO" id="GO:0005681">
    <property type="term" value="C:spliceosomal complex"/>
    <property type="evidence" value="ECO:0007669"/>
    <property type="project" value="InterPro"/>
</dbReference>
<dbReference type="GO" id="GO:0003676">
    <property type="term" value="F:nucleic acid binding"/>
    <property type="evidence" value="ECO:0007669"/>
    <property type="project" value="InterPro"/>
</dbReference>
<evidence type="ECO:0000313" key="9">
    <source>
        <dbReference type="Proteomes" id="UP000557566"/>
    </source>
</evidence>
<dbReference type="PROSITE" id="PS00028">
    <property type="entry name" value="ZINC_FINGER_C2H2_1"/>
    <property type="match status" value="1"/>
</dbReference>
<dbReference type="InterPro" id="IPR003604">
    <property type="entry name" value="Matrin/U1-like-C_Znf_C2H2"/>
</dbReference>
<evidence type="ECO:0000313" key="8">
    <source>
        <dbReference type="EMBL" id="KAF4513618.1"/>
    </source>
</evidence>
<dbReference type="InterPro" id="IPR013087">
    <property type="entry name" value="Znf_C2H2_type"/>
</dbReference>
<dbReference type="Pfam" id="PF12171">
    <property type="entry name" value="zf-C2H2_jaz"/>
    <property type="match status" value="1"/>
</dbReference>
<keyword evidence="9" id="KW-1185">Reference proteome</keyword>
<dbReference type="InterPro" id="IPR022755">
    <property type="entry name" value="Znf_C2H2_jaz"/>
</dbReference>
<evidence type="ECO:0000256" key="4">
    <source>
        <dbReference type="ARBA" id="ARBA00023242"/>
    </source>
</evidence>
<comment type="caution">
    <text evidence="8">The sequence shown here is derived from an EMBL/GenBank/DDBJ whole genome shotgun (WGS) entry which is preliminary data.</text>
</comment>
<gene>
    <name evidence="8" type="ORF">G6O67_000866</name>
</gene>
<feature type="region of interest" description="Disordered" evidence="6">
    <location>
        <begin position="1"/>
        <end position="20"/>
    </location>
</feature>
<evidence type="ECO:0000256" key="5">
    <source>
        <dbReference type="SAM" id="Coils"/>
    </source>
</evidence>
<keyword evidence="3" id="KW-0862">Zinc</keyword>
<protein>
    <recommendedName>
        <fullName evidence="7">C2H2-type domain-containing protein</fullName>
    </recommendedName>
</protein>
<name>A0A8H4VA69_9HYPO</name>
<dbReference type="GO" id="GO:0000398">
    <property type="term" value="P:mRNA splicing, via spliceosome"/>
    <property type="evidence" value="ECO:0007669"/>
    <property type="project" value="InterPro"/>
</dbReference>
<dbReference type="EMBL" id="JAAVMX010000001">
    <property type="protein sequence ID" value="KAF4513618.1"/>
    <property type="molecule type" value="Genomic_DNA"/>
</dbReference>
<evidence type="ECO:0000256" key="1">
    <source>
        <dbReference type="ARBA" id="ARBA00022723"/>
    </source>
</evidence>
<organism evidence="8 9">
    <name type="scientific">Ophiocordyceps sinensis</name>
    <dbReference type="NCBI Taxonomy" id="72228"/>
    <lineage>
        <taxon>Eukaryota</taxon>
        <taxon>Fungi</taxon>
        <taxon>Dikarya</taxon>
        <taxon>Ascomycota</taxon>
        <taxon>Pezizomycotina</taxon>
        <taxon>Sordariomycetes</taxon>
        <taxon>Hypocreomycetidae</taxon>
        <taxon>Hypocreales</taxon>
        <taxon>Ophiocordycipitaceae</taxon>
        <taxon>Ophiocordyceps</taxon>
    </lineage>
</organism>
<evidence type="ECO:0000259" key="7">
    <source>
        <dbReference type="PROSITE" id="PS00028"/>
    </source>
</evidence>
<dbReference type="SMART" id="SM00451">
    <property type="entry name" value="ZnF_U1"/>
    <property type="match status" value="1"/>
</dbReference>
<feature type="region of interest" description="Disordered" evidence="6">
    <location>
        <begin position="177"/>
        <end position="238"/>
    </location>
</feature>
<proteinExistence type="predicted"/>
<dbReference type="Gene3D" id="3.30.160.60">
    <property type="entry name" value="Classic Zinc Finger"/>
    <property type="match status" value="1"/>
</dbReference>
<evidence type="ECO:0000256" key="6">
    <source>
        <dbReference type="SAM" id="MobiDB-lite"/>
    </source>
</evidence>
<evidence type="ECO:0000256" key="2">
    <source>
        <dbReference type="ARBA" id="ARBA00022771"/>
    </source>
</evidence>
<dbReference type="PANTHER" id="PTHR45986">
    <property type="entry name" value="ZINC FINGER MATRIN-TYPE PROTEIN 2"/>
    <property type="match status" value="1"/>
</dbReference>
<keyword evidence="5" id="KW-0175">Coiled coil</keyword>
<dbReference type="SUPFAM" id="SSF57667">
    <property type="entry name" value="beta-beta-alpha zinc fingers"/>
    <property type="match status" value="1"/>
</dbReference>
<dbReference type="Proteomes" id="UP000557566">
    <property type="component" value="Unassembled WGS sequence"/>
</dbReference>
<feature type="coiled-coil region" evidence="5">
    <location>
        <begin position="140"/>
        <end position="174"/>
    </location>
</feature>
<dbReference type="OrthoDB" id="30343at2759"/>
<dbReference type="PANTHER" id="PTHR45986:SF1">
    <property type="entry name" value="ZINC FINGER MATRIN-TYPE PROTEIN 2"/>
    <property type="match status" value="1"/>
</dbReference>